<sequence>MEDATAMSASLVRVSPSVLLYRTAGHEAEVVPDVQGSGLRLPGLWRRSPLLPRRRPGVPRLPRPVNRRRKGVACSADATVVVHKEDGLVQKNASIEELRKPTGSNGGRESRRTRSPSFDVDERLPFDNKKR</sequence>
<protein>
    <submittedName>
        <fullName evidence="2">Uncharacterized protein</fullName>
    </submittedName>
</protein>
<feature type="compositionally biased region" description="Basic and acidic residues" evidence="1">
    <location>
        <begin position="120"/>
        <end position="131"/>
    </location>
</feature>
<comment type="caution">
    <text evidence="2">The sequence shown here is derived from an EMBL/GenBank/DDBJ whole genome shotgun (WGS) entry which is preliminary data.</text>
</comment>
<evidence type="ECO:0000313" key="3">
    <source>
        <dbReference type="Proteomes" id="UP000287651"/>
    </source>
</evidence>
<gene>
    <name evidence="2" type="ORF">B296_00051489</name>
</gene>
<organism evidence="2 3">
    <name type="scientific">Ensete ventricosum</name>
    <name type="common">Abyssinian banana</name>
    <name type="synonym">Musa ensete</name>
    <dbReference type="NCBI Taxonomy" id="4639"/>
    <lineage>
        <taxon>Eukaryota</taxon>
        <taxon>Viridiplantae</taxon>
        <taxon>Streptophyta</taxon>
        <taxon>Embryophyta</taxon>
        <taxon>Tracheophyta</taxon>
        <taxon>Spermatophyta</taxon>
        <taxon>Magnoliopsida</taxon>
        <taxon>Liliopsida</taxon>
        <taxon>Zingiberales</taxon>
        <taxon>Musaceae</taxon>
        <taxon>Ensete</taxon>
    </lineage>
</organism>
<accession>A0A426X8I7</accession>
<dbReference type="AlphaFoldDB" id="A0A426X8I7"/>
<dbReference type="Proteomes" id="UP000287651">
    <property type="component" value="Unassembled WGS sequence"/>
</dbReference>
<name>A0A426X8I7_ENSVE</name>
<evidence type="ECO:0000256" key="1">
    <source>
        <dbReference type="SAM" id="MobiDB-lite"/>
    </source>
</evidence>
<proteinExistence type="predicted"/>
<dbReference type="EMBL" id="AMZH03024534">
    <property type="protein sequence ID" value="RRT35784.1"/>
    <property type="molecule type" value="Genomic_DNA"/>
</dbReference>
<evidence type="ECO:0000313" key="2">
    <source>
        <dbReference type="EMBL" id="RRT35784.1"/>
    </source>
</evidence>
<reference evidence="2 3" key="1">
    <citation type="journal article" date="2014" name="Agronomy (Basel)">
        <title>A Draft Genome Sequence for Ensete ventricosum, the Drought-Tolerant Tree Against Hunger.</title>
        <authorList>
            <person name="Harrison J."/>
            <person name="Moore K.A."/>
            <person name="Paszkiewicz K."/>
            <person name="Jones T."/>
            <person name="Grant M."/>
            <person name="Ambacheew D."/>
            <person name="Muzemil S."/>
            <person name="Studholme D.J."/>
        </authorList>
    </citation>
    <scope>NUCLEOTIDE SEQUENCE [LARGE SCALE GENOMIC DNA]</scope>
</reference>
<feature type="region of interest" description="Disordered" evidence="1">
    <location>
        <begin position="92"/>
        <end position="131"/>
    </location>
</feature>